<protein>
    <submittedName>
        <fullName evidence="2">Uncharacterized protein</fullName>
    </submittedName>
</protein>
<feature type="region of interest" description="Disordered" evidence="1">
    <location>
        <begin position="339"/>
        <end position="400"/>
    </location>
</feature>
<sequence>MADQGSSGGQRPRSPSDALMIRRGSEAATAGSRSNSPIDLAADPSDYGSPPAGHRRVISAPASQQVPSASPDHSDHDGSSHGSSRADADADDTMTEVGEYELATSLVDLVMGRTHHAMQAYDSLEELASHINYRGERQCGFMEGCDYMAEARQRGISIPMRKVISHLFGRNKTCTRSVPDQVWYCVCRKHYQRGRYRNQQDFMINLCTYVITQTLRIVAWSNDNVRNGTPEDGGLMNWTLTPRRREQARREAKDGKDKASGKRKYEDDEDAAEDDDDDDAAEIQYPSASNGVPVPDWLYDMCYKEYLTREVIEIVYRIRGEIEAGNLIGFPDVEFLPNISGANAKPKPKAKSKAKEAKGRTKKPAAASNRVGPTRISARSAINHDEDDEDYKPRSKRQRYEAEMEAQAVAPPRNSGRTVPYFGNGGTVPAASPLQQVPSRGGYHQRSVSDVSGVNTTNWSARPSAPVPAQYGYQQHPGGAVAYDHYIQGGHPSSSNSYSNMGGPAGAPSVFRGARVPDGPEFVVGGAAEMDRAFHQRREFMLQQQQREFAQGQGYRPQEAFGGGGAGSYHYGGTGYGGAALGSGAKHSRNQSTPSVLGGGAGYGPIPGQYPAPSQPDLRRASYQIPPPPPRR</sequence>
<gene>
    <name evidence="2" type="ORF">QBC35DRAFT_448352</name>
</gene>
<feature type="region of interest" description="Disordered" evidence="1">
    <location>
        <begin position="242"/>
        <end position="288"/>
    </location>
</feature>
<evidence type="ECO:0000313" key="3">
    <source>
        <dbReference type="Proteomes" id="UP001302126"/>
    </source>
</evidence>
<dbReference type="Proteomes" id="UP001302126">
    <property type="component" value="Unassembled WGS sequence"/>
</dbReference>
<feature type="compositionally biased region" description="Basic and acidic residues" evidence="1">
    <location>
        <begin position="72"/>
        <end position="88"/>
    </location>
</feature>
<accession>A0AAN6X051</accession>
<feature type="compositionally biased region" description="Low complexity" evidence="1">
    <location>
        <begin position="59"/>
        <end position="71"/>
    </location>
</feature>
<reference evidence="2" key="1">
    <citation type="journal article" date="2023" name="Mol. Phylogenet. Evol.">
        <title>Genome-scale phylogeny and comparative genomics of the fungal order Sordariales.</title>
        <authorList>
            <person name="Hensen N."/>
            <person name="Bonometti L."/>
            <person name="Westerberg I."/>
            <person name="Brannstrom I.O."/>
            <person name="Guillou S."/>
            <person name="Cros-Aarteil S."/>
            <person name="Calhoun S."/>
            <person name="Haridas S."/>
            <person name="Kuo A."/>
            <person name="Mondo S."/>
            <person name="Pangilinan J."/>
            <person name="Riley R."/>
            <person name="LaButti K."/>
            <person name="Andreopoulos B."/>
            <person name="Lipzen A."/>
            <person name="Chen C."/>
            <person name="Yan M."/>
            <person name="Daum C."/>
            <person name="Ng V."/>
            <person name="Clum A."/>
            <person name="Steindorff A."/>
            <person name="Ohm R.A."/>
            <person name="Martin F."/>
            <person name="Silar P."/>
            <person name="Natvig D.O."/>
            <person name="Lalanne C."/>
            <person name="Gautier V."/>
            <person name="Ament-Velasquez S.L."/>
            <person name="Kruys A."/>
            <person name="Hutchinson M.I."/>
            <person name="Powell A.J."/>
            <person name="Barry K."/>
            <person name="Miller A.N."/>
            <person name="Grigoriev I.V."/>
            <person name="Debuchy R."/>
            <person name="Gladieux P."/>
            <person name="Hiltunen Thoren M."/>
            <person name="Johannesson H."/>
        </authorList>
    </citation>
    <scope>NUCLEOTIDE SEQUENCE</scope>
    <source>
        <strain evidence="2">PSN309</strain>
    </source>
</reference>
<evidence type="ECO:0000313" key="2">
    <source>
        <dbReference type="EMBL" id="KAK4191430.1"/>
    </source>
</evidence>
<reference evidence="2" key="2">
    <citation type="submission" date="2023-05" db="EMBL/GenBank/DDBJ databases">
        <authorList>
            <consortium name="Lawrence Berkeley National Laboratory"/>
            <person name="Steindorff A."/>
            <person name="Hensen N."/>
            <person name="Bonometti L."/>
            <person name="Westerberg I."/>
            <person name="Brannstrom I.O."/>
            <person name="Guillou S."/>
            <person name="Cros-Aarteil S."/>
            <person name="Calhoun S."/>
            <person name="Haridas S."/>
            <person name="Kuo A."/>
            <person name="Mondo S."/>
            <person name="Pangilinan J."/>
            <person name="Riley R."/>
            <person name="Labutti K."/>
            <person name="Andreopoulos B."/>
            <person name="Lipzen A."/>
            <person name="Chen C."/>
            <person name="Yanf M."/>
            <person name="Daum C."/>
            <person name="Ng V."/>
            <person name="Clum A."/>
            <person name="Ohm R."/>
            <person name="Martin F."/>
            <person name="Silar P."/>
            <person name="Natvig D."/>
            <person name="Lalanne C."/>
            <person name="Gautier V."/>
            <person name="Ament-Velasquez S.L."/>
            <person name="Kruys A."/>
            <person name="Hutchinson M.I."/>
            <person name="Powell A.J."/>
            <person name="Barry K."/>
            <person name="Miller A.N."/>
            <person name="Grigoriev I.V."/>
            <person name="Debuchy R."/>
            <person name="Gladieux P."/>
            <person name="Thoren M.H."/>
            <person name="Johannesson H."/>
        </authorList>
    </citation>
    <scope>NUCLEOTIDE SEQUENCE</scope>
    <source>
        <strain evidence="2">PSN309</strain>
    </source>
</reference>
<feature type="compositionally biased region" description="Low complexity" evidence="1">
    <location>
        <begin position="1"/>
        <end position="17"/>
    </location>
</feature>
<dbReference type="EMBL" id="MU864359">
    <property type="protein sequence ID" value="KAK4191430.1"/>
    <property type="molecule type" value="Genomic_DNA"/>
</dbReference>
<feature type="region of interest" description="Disordered" evidence="1">
    <location>
        <begin position="1"/>
        <end position="92"/>
    </location>
</feature>
<feature type="region of interest" description="Disordered" evidence="1">
    <location>
        <begin position="577"/>
        <end position="632"/>
    </location>
</feature>
<dbReference type="AlphaFoldDB" id="A0AAN6X051"/>
<keyword evidence="3" id="KW-1185">Reference proteome</keyword>
<name>A0AAN6X051_9PEZI</name>
<evidence type="ECO:0000256" key="1">
    <source>
        <dbReference type="SAM" id="MobiDB-lite"/>
    </source>
</evidence>
<comment type="caution">
    <text evidence="2">The sequence shown here is derived from an EMBL/GenBank/DDBJ whole genome shotgun (WGS) entry which is preliminary data.</text>
</comment>
<feature type="compositionally biased region" description="Basic and acidic residues" evidence="1">
    <location>
        <begin position="243"/>
        <end position="266"/>
    </location>
</feature>
<organism evidence="2 3">
    <name type="scientific">Podospora australis</name>
    <dbReference type="NCBI Taxonomy" id="1536484"/>
    <lineage>
        <taxon>Eukaryota</taxon>
        <taxon>Fungi</taxon>
        <taxon>Dikarya</taxon>
        <taxon>Ascomycota</taxon>
        <taxon>Pezizomycotina</taxon>
        <taxon>Sordariomycetes</taxon>
        <taxon>Sordariomycetidae</taxon>
        <taxon>Sordariales</taxon>
        <taxon>Podosporaceae</taxon>
        <taxon>Podospora</taxon>
    </lineage>
</organism>
<feature type="compositionally biased region" description="Acidic residues" evidence="1">
    <location>
        <begin position="267"/>
        <end position="281"/>
    </location>
</feature>
<proteinExistence type="predicted"/>